<sequence>MPIGSVGEWETVQDQTKPTAVIAIFKRLGGRSLQLNRLAPLVKKQGRTCLPWLQHWPVAAGLSLLTSVGISGLSLGLLLRQPTTPGNCDFVLWPLASASFRLYCAQQAAERHTLEDLLHAIDLIDDLPRDHPLAPEMNRRLEAWSDQVLALAEGAFHGGQLSRAIAFARRIPRDVTAYAKVEERIQRWQEIWQKGEAIYRRAEAALKNLQWREAFQISLQLQFVECRYWAQEQFGAFNERIIRAQREDRQLDEARALMAQGGADNLAAAIAIVRRIPTTSDIYPGARRLLNELGERLLELAIAALNRYEPQEARRIAGLIPQDVRDARAAEDVGKLAAAEEFAQTGMGEDIDRAIAQARTITPERPLYFEAQQAIRRWQTDLTVLQTLAEAQTIARGGTLDRLYLAINKLNIPLADASPYRQSQIRDQRRLWQRQIEIAEDQPLIDRANILARQGTPEALLQARQLLEQIRPQRALYETAQNRLKELFFPVATEAVSWQLDPEMARLNEAQRRAQGGRDRDFAAAIAIAQTISPNSSVYATANQLIMEWGNNILEQARYWVGRDNQQAIATAELIPPTHPLYPEARELIRIWQEVEPQKPF</sequence>
<dbReference type="STRING" id="197221.gene:10748256"/>
<accession>Q8DID6</accession>
<dbReference type="EnsemblBacteria" id="BAC09206">
    <property type="protein sequence ID" value="BAC09206"/>
    <property type="gene ID" value="BAC09206"/>
</dbReference>
<evidence type="ECO:0000313" key="2">
    <source>
        <dbReference type="Proteomes" id="UP000000440"/>
    </source>
</evidence>
<reference evidence="1 2" key="1">
    <citation type="journal article" date="2002" name="DNA Res.">
        <title>Complete genome structure of the thermophilic cyanobacterium Thermosynechococcus elongatus BP-1.</title>
        <authorList>
            <person name="Nakamura Y."/>
            <person name="Kaneko T."/>
            <person name="Sato S."/>
            <person name="Ikeuchi M."/>
            <person name="Katoh H."/>
            <person name="Sasamoto S."/>
            <person name="Watanabe A."/>
            <person name="Iriguchi M."/>
            <person name="Kawashima K."/>
            <person name="Kimura T."/>
            <person name="Kishida Y."/>
            <person name="Kiyokawa C."/>
            <person name="Kohara M."/>
            <person name="Matsumoto M."/>
            <person name="Matsuno A."/>
            <person name="Nakazaki N."/>
            <person name="Shimpo S."/>
            <person name="Sugimoto M."/>
            <person name="Takeuchi C."/>
            <person name="Yamada M."/>
            <person name="Tabata S."/>
        </authorList>
    </citation>
    <scope>NUCLEOTIDE SEQUENCE [LARGE SCALE GENOMIC DNA]</scope>
    <source>
        <strain evidence="2">IAM M-273 / NIES-2133 / BP-1</strain>
    </source>
</reference>
<dbReference type="PATRIC" id="fig|197221.4.peg.1735"/>
<dbReference type="eggNOG" id="COG1196">
    <property type="taxonomic scope" value="Bacteria"/>
</dbReference>
<protein>
    <submittedName>
        <fullName evidence="1">Tll1654 protein</fullName>
    </submittedName>
</protein>
<dbReference type="AlphaFoldDB" id="Q8DID6"/>
<name>Q8DID6_THEVB</name>
<dbReference type="Proteomes" id="UP000000440">
    <property type="component" value="Chromosome"/>
</dbReference>
<keyword evidence="2" id="KW-1185">Reference proteome</keyword>
<dbReference type="EMBL" id="BA000039">
    <property type="protein sequence ID" value="BAC09206.1"/>
    <property type="molecule type" value="Genomic_DNA"/>
</dbReference>
<evidence type="ECO:0000313" key="1">
    <source>
        <dbReference type="EMBL" id="BAC09206.1"/>
    </source>
</evidence>
<gene>
    <name evidence="1" type="ordered locus">tll1654</name>
</gene>
<proteinExistence type="predicted"/>
<organism evidence="1 2">
    <name type="scientific">Thermosynechococcus vestitus (strain NIES-2133 / IAM M-273 / BP-1)</name>
    <dbReference type="NCBI Taxonomy" id="197221"/>
    <lineage>
        <taxon>Bacteria</taxon>
        <taxon>Bacillati</taxon>
        <taxon>Cyanobacteriota</taxon>
        <taxon>Cyanophyceae</taxon>
        <taxon>Acaryochloridales</taxon>
        <taxon>Thermosynechococcaceae</taxon>
        <taxon>Thermosynechococcus</taxon>
    </lineage>
</organism>
<dbReference type="KEGG" id="tel:tll1654"/>